<dbReference type="PANTHER" id="PTHR42038:SF2">
    <property type="entry name" value="TERPENE CYCLASE AUSL"/>
    <property type="match status" value="1"/>
</dbReference>
<dbReference type="InterPro" id="IPR039020">
    <property type="entry name" value="PaxB-like"/>
</dbReference>
<evidence type="ECO:0000256" key="4">
    <source>
        <dbReference type="ARBA" id="ARBA00022989"/>
    </source>
</evidence>
<dbReference type="Pfam" id="PF25129">
    <property type="entry name" value="Pyr4-TMTC"/>
    <property type="match status" value="1"/>
</dbReference>
<evidence type="ECO:0000256" key="6">
    <source>
        <dbReference type="SAM" id="Phobius"/>
    </source>
</evidence>
<evidence type="ECO:0000313" key="7">
    <source>
        <dbReference type="EMBL" id="CRZ04875.1"/>
    </source>
</evidence>
<keyword evidence="4 6" id="KW-1133">Transmembrane helix</keyword>
<keyword evidence="3 6" id="KW-0812">Transmembrane</keyword>
<sequence length="227" mass="25415">MASVAFDLICGICWTITYAELIRLTYKSKSYGMPLGALYSNFAWEILASIYFDSWFVSINVIWALFDAVVVAITVRNLCRPDNPDFQSTPVLKRFLNPISAIYFLIWVAIFVTSVSQFGQSTFVWTGFGMNLYMSGAFILMLFSRGSTRQQSQGVAVSKFIGTLAASIANYSPGQRLMWLFFGVIAVLDLIYIVALVAVDRRWIRGNQSLTDPSCLIRSNNEPLNSA</sequence>
<protein>
    <submittedName>
        <fullName evidence="7">Uncharacterized protein</fullName>
    </submittedName>
</protein>
<feature type="transmembrane region" description="Helical" evidence="6">
    <location>
        <begin position="57"/>
        <end position="75"/>
    </location>
</feature>
<feature type="transmembrane region" description="Helical" evidence="6">
    <location>
        <begin position="95"/>
        <end position="116"/>
    </location>
</feature>
<dbReference type="GO" id="GO:0016829">
    <property type="term" value="F:lyase activity"/>
    <property type="evidence" value="ECO:0007669"/>
    <property type="project" value="InterPro"/>
</dbReference>
<keyword evidence="5 6" id="KW-0472">Membrane</keyword>
<name>A0A0H5QSD2_9EUKA</name>
<comment type="similarity">
    <text evidence="2">Belongs to the paxB family.</text>
</comment>
<evidence type="ECO:0000256" key="1">
    <source>
        <dbReference type="ARBA" id="ARBA00004141"/>
    </source>
</evidence>
<dbReference type="AlphaFoldDB" id="A0A0H5QSD2"/>
<proteinExistence type="inferred from homology"/>
<feature type="transmembrane region" description="Helical" evidence="6">
    <location>
        <begin position="31"/>
        <end position="51"/>
    </location>
</feature>
<dbReference type="EMBL" id="HACM01004433">
    <property type="protein sequence ID" value="CRZ04875.1"/>
    <property type="molecule type" value="Transcribed_RNA"/>
</dbReference>
<dbReference type="PANTHER" id="PTHR42038">
    <property type="match status" value="1"/>
</dbReference>
<feature type="transmembrane region" description="Helical" evidence="6">
    <location>
        <begin position="155"/>
        <end position="172"/>
    </location>
</feature>
<comment type="subcellular location">
    <subcellularLocation>
        <location evidence="1">Membrane</location>
        <topology evidence="1">Multi-pass membrane protein</topology>
    </subcellularLocation>
</comment>
<evidence type="ECO:0000256" key="2">
    <source>
        <dbReference type="ARBA" id="ARBA00006757"/>
    </source>
</evidence>
<dbReference type="GO" id="GO:0016020">
    <property type="term" value="C:membrane"/>
    <property type="evidence" value="ECO:0007669"/>
    <property type="project" value="UniProtKB-SubCell"/>
</dbReference>
<accession>A0A0H5QSD2</accession>
<evidence type="ECO:0000256" key="5">
    <source>
        <dbReference type="ARBA" id="ARBA00023136"/>
    </source>
</evidence>
<organism evidence="7">
    <name type="scientific">Spongospora subterranea</name>
    <dbReference type="NCBI Taxonomy" id="70186"/>
    <lineage>
        <taxon>Eukaryota</taxon>
        <taxon>Sar</taxon>
        <taxon>Rhizaria</taxon>
        <taxon>Endomyxa</taxon>
        <taxon>Phytomyxea</taxon>
        <taxon>Plasmodiophorida</taxon>
        <taxon>Plasmodiophoridae</taxon>
        <taxon>Spongospora</taxon>
    </lineage>
</organism>
<reference evidence="7" key="1">
    <citation type="submission" date="2015-04" db="EMBL/GenBank/DDBJ databases">
        <title>The genome sequence of the plant pathogenic Rhizarian Plasmodiophora brassicae reveals insights in its biotrophic life cycle and the origin of chitin synthesis.</title>
        <authorList>
            <person name="Schwelm A."/>
            <person name="Fogelqvist J."/>
            <person name="Knaust A."/>
            <person name="Julke S."/>
            <person name="Lilja T."/>
            <person name="Dhandapani V."/>
            <person name="Bonilla-Rosso G."/>
            <person name="Karlsson M."/>
            <person name="Shevchenko A."/>
            <person name="Choi S.R."/>
            <person name="Kim H.G."/>
            <person name="Park J.Y."/>
            <person name="Lim Y.P."/>
            <person name="Ludwig-Muller J."/>
            <person name="Dixelius C."/>
        </authorList>
    </citation>
    <scope>NUCLEOTIDE SEQUENCE</scope>
    <source>
        <tissue evidence="7">Potato root galls</tissue>
    </source>
</reference>
<evidence type="ECO:0000256" key="3">
    <source>
        <dbReference type="ARBA" id="ARBA00022692"/>
    </source>
</evidence>
<feature type="transmembrane region" description="Helical" evidence="6">
    <location>
        <begin position="122"/>
        <end position="143"/>
    </location>
</feature>
<feature type="transmembrane region" description="Helical" evidence="6">
    <location>
        <begin position="178"/>
        <end position="199"/>
    </location>
</feature>